<dbReference type="InterPro" id="IPR001387">
    <property type="entry name" value="Cro/C1-type_HTH"/>
</dbReference>
<dbReference type="PROSITE" id="PS50943">
    <property type="entry name" value="HTH_CROC1"/>
    <property type="match status" value="1"/>
</dbReference>
<evidence type="ECO:0000259" key="2">
    <source>
        <dbReference type="PROSITE" id="PS50943"/>
    </source>
</evidence>
<name>A0A543CNY8_9ACTN</name>
<feature type="domain" description="HTH cro/C1-type" evidence="2">
    <location>
        <begin position="34"/>
        <end position="81"/>
    </location>
</feature>
<dbReference type="GO" id="GO:0003677">
    <property type="term" value="F:DNA binding"/>
    <property type="evidence" value="ECO:0007669"/>
    <property type="project" value="InterPro"/>
</dbReference>
<evidence type="ECO:0000313" key="4">
    <source>
        <dbReference type="Proteomes" id="UP000316096"/>
    </source>
</evidence>
<dbReference type="Gene3D" id="1.10.260.40">
    <property type="entry name" value="lambda repressor-like DNA-binding domains"/>
    <property type="match status" value="1"/>
</dbReference>
<proteinExistence type="predicted"/>
<keyword evidence="4" id="KW-1185">Reference proteome</keyword>
<organism evidence="3 4">
    <name type="scientific">Actinoallomurus bryophytorum</name>
    <dbReference type="NCBI Taxonomy" id="1490222"/>
    <lineage>
        <taxon>Bacteria</taxon>
        <taxon>Bacillati</taxon>
        <taxon>Actinomycetota</taxon>
        <taxon>Actinomycetes</taxon>
        <taxon>Streptosporangiales</taxon>
        <taxon>Thermomonosporaceae</taxon>
        <taxon>Actinoallomurus</taxon>
    </lineage>
</organism>
<feature type="compositionally biased region" description="Low complexity" evidence="1">
    <location>
        <begin position="283"/>
        <end position="292"/>
    </location>
</feature>
<dbReference type="Pfam" id="PF17765">
    <property type="entry name" value="MLTR_LBD"/>
    <property type="match status" value="1"/>
</dbReference>
<dbReference type="OrthoDB" id="4336585at2"/>
<dbReference type="InterPro" id="IPR041413">
    <property type="entry name" value="MLTR_LBD"/>
</dbReference>
<dbReference type="SUPFAM" id="SSF47413">
    <property type="entry name" value="lambda repressor-like DNA-binding domains"/>
    <property type="match status" value="1"/>
</dbReference>
<evidence type="ECO:0000256" key="1">
    <source>
        <dbReference type="SAM" id="MobiDB-lite"/>
    </source>
</evidence>
<accession>A0A543CNY8</accession>
<dbReference type="RefSeq" id="WP_141957376.1">
    <property type="nucleotide sequence ID" value="NZ_VFOZ01000001.1"/>
</dbReference>
<dbReference type="Proteomes" id="UP000316096">
    <property type="component" value="Unassembled WGS sequence"/>
</dbReference>
<dbReference type="PANTHER" id="PTHR35010">
    <property type="entry name" value="BLL4672 PROTEIN-RELATED"/>
    <property type="match status" value="1"/>
</dbReference>
<dbReference type="Pfam" id="PF13560">
    <property type="entry name" value="HTH_31"/>
    <property type="match status" value="1"/>
</dbReference>
<dbReference type="InterPro" id="IPR010982">
    <property type="entry name" value="Lambda_DNA-bd_dom_sf"/>
</dbReference>
<dbReference type="AlphaFoldDB" id="A0A543CNY8"/>
<feature type="region of interest" description="Disordered" evidence="1">
    <location>
        <begin position="261"/>
        <end position="299"/>
    </location>
</feature>
<sequence>MDRVRLAGFLRTRREALQPEDVGLPRGQRRRTGGLRREEVAALCGMSADYYSRIEQQRGPNPSEQMLAAIARGLRLSPDERDQLFRLAGHAVPRRVLRDDHINPGVMRILDRLEDTPAQVMSHLGETLRQTRLAVALLGDESGYTGMARSLHFRWFTDPVSRFVYPEEDHPMHGRLIAAGLYAAYARDGNGSRAAAMVEVLLAASPEFAAIWREHPVMGPYCEPTRIQHPQFGVLELNRQTLVDPDRSQALLVFTAVPGSESHEKLQLLSAAGDRRGRPPGGRDPSPGSADPAGRGPRR</sequence>
<comment type="caution">
    <text evidence="3">The sequence shown here is derived from an EMBL/GenBank/DDBJ whole genome shotgun (WGS) entry which is preliminary data.</text>
</comment>
<evidence type="ECO:0000313" key="3">
    <source>
        <dbReference type="EMBL" id="TQL98816.1"/>
    </source>
</evidence>
<gene>
    <name evidence="3" type="ORF">FB559_4450</name>
</gene>
<dbReference type="EMBL" id="VFOZ01000001">
    <property type="protein sequence ID" value="TQL98816.1"/>
    <property type="molecule type" value="Genomic_DNA"/>
</dbReference>
<dbReference type="Gene3D" id="3.30.450.180">
    <property type="match status" value="1"/>
</dbReference>
<dbReference type="PANTHER" id="PTHR35010:SF2">
    <property type="entry name" value="BLL4672 PROTEIN"/>
    <property type="match status" value="1"/>
</dbReference>
<dbReference type="SMART" id="SM00530">
    <property type="entry name" value="HTH_XRE"/>
    <property type="match status" value="1"/>
</dbReference>
<protein>
    <submittedName>
        <fullName evidence="3">Helix-turn-helix protein</fullName>
    </submittedName>
</protein>
<dbReference type="CDD" id="cd00093">
    <property type="entry name" value="HTH_XRE"/>
    <property type="match status" value="1"/>
</dbReference>
<reference evidence="3 4" key="1">
    <citation type="submission" date="2019-06" db="EMBL/GenBank/DDBJ databases">
        <title>Sequencing the genomes of 1000 actinobacteria strains.</title>
        <authorList>
            <person name="Klenk H.-P."/>
        </authorList>
    </citation>
    <scope>NUCLEOTIDE SEQUENCE [LARGE SCALE GENOMIC DNA]</scope>
    <source>
        <strain evidence="3 4">DSM 102200</strain>
    </source>
</reference>